<reference evidence="1" key="1">
    <citation type="submission" date="2018-05" db="EMBL/GenBank/DDBJ databases">
        <authorList>
            <person name="Lanie J.A."/>
            <person name="Ng W.-L."/>
            <person name="Kazmierczak K.M."/>
            <person name="Andrzejewski T.M."/>
            <person name="Davidsen T.M."/>
            <person name="Wayne K.J."/>
            <person name="Tettelin H."/>
            <person name="Glass J.I."/>
            <person name="Rusch D."/>
            <person name="Podicherti R."/>
            <person name="Tsui H.-C.T."/>
            <person name="Winkler M.E."/>
        </authorList>
    </citation>
    <scope>NUCLEOTIDE SEQUENCE</scope>
</reference>
<name>A0A382WCS7_9ZZZZ</name>
<proteinExistence type="predicted"/>
<protein>
    <submittedName>
        <fullName evidence="1">Uncharacterized protein</fullName>
    </submittedName>
</protein>
<evidence type="ECO:0000313" key="1">
    <source>
        <dbReference type="EMBL" id="SVD56637.1"/>
    </source>
</evidence>
<dbReference type="EMBL" id="UINC01158864">
    <property type="protein sequence ID" value="SVD56637.1"/>
    <property type="molecule type" value="Genomic_DNA"/>
</dbReference>
<sequence>MANQYQPHETYNMNPKVFDVIKALGKENSESLSDVCELMHDASSLVKKQQLEISSLRGSVEGLKLNRMKKIGEIQDLKRKIEKLRPHTAIDEF</sequence>
<accession>A0A382WCS7</accession>
<dbReference type="AlphaFoldDB" id="A0A382WCS7"/>
<gene>
    <name evidence="1" type="ORF">METZ01_LOCUS409491</name>
</gene>
<organism evidence="1">
    <name type="scientific">marine metagenome</name>
    <dbReference type="NCBI Taxonomy" id="408172"/>
    <lineage>
        <taxon>unclassified sequences</taxon>
        <taxon>metagenomes</taxon>
        <taxon>ecological metagenomes</taxon>
    </lineage>
</organism>